<dbReference type="Proteomes" id="UP000283255">
    <property type="component" value="Unassembled WGS sequence"/>
</dbReference>
<dbReference type="EMBL" id="QZCH01000020">
    <property type="protein sequence ID" value="RJG42182.1"/>
    <property type="molecule type" value="Genomic_DNA"/>
</dbReference>
<reference evidence="2 3" key="2">
    <citation type="submission" date="2019-01" db="EMBL/GenBank/DDBJ databases">
        <title>Motilimonas pumilus sp. nov., isolated from the gut of sea cucumber (Apostichopus japonicus).</title>
        <authorList>
            <person name="Wang F.-Q."/>
            <person name="Ren L.-H."/>
            <person name="Lin Y.-W."/>
            <person name="Sun G.-H."/>
            <person name="Du Z.-J."/>
            <person name="Zhao J.-X."/>
            <person name="Liu X.-J."/>
            <person name="Liu L.-J."/>
        </authorList>
    </citation>
    <scope>NUCLEOTIDE SEQUENCE [LARGE SCALE GENOMIC DNA]</scope>
    <source>
        <strain evidence="2 3">PLHSC7-2</strain>
    </source>
</reference>
<gene>
    <name evidence="2" type="ORF">D1Z90_14660</name>
</gene>
<evidence type="ECO:0000256" key="1">
    <source>
        <dbReference type="SAM" id="MobiDB-lite"/>
    </source>
</evidence>
<evidence type="ECO:0000313" key="3">
    <source>
        <dbReference type="Proteomes" id="UP000283255"/>
    </source>
</evidence>
<comment type="caution">
    <text evidence="2">The sequence shown here is derived from an EMBL/GenBank/DDBJ whole genome shotgun (WGS) entry which is preliminary data.</text>
</comment>
<evidence type="ECO:0000313" key="2">
    <source>
        <dbReference type="EMBL" id="RJG42182.1"/>
    </source>
</evidence>
<sequence length="60" mass="6686">MSKTNKVSEEELQQWLEQVHFGSCCSDLSQEDVAHSPKQLHPNNQGASEKCATELKKGSQ</sequence>
<dbReference type="AlphaFoldDB" id="A0A418YCJ7"/>
<accession>A0A418YCJ7</accession>
<name>A0A418YCJ7_9GAMM</name>
<protein>
    <submittedName>
        <fullName evidence="2">Uncharacterized protein</fullName>
    </submittedName>
</protein>
<proteinExistence type="predicted"/>
<reference evidence="2 3" key="1">
    <citation type="submission" date="2018-09" db="EMBL/GenBank/DDBJ databases">
        <authorList>
            <person name="Wang F."/>
        </authorList>
    </citation>
    <scope>NUCLEOTIDE SEQUENCE [LARGE SCALE GENOMIC DNA]</scope>
    <source>
        <strain evidence="2 3">PLHSC7-2</strain>
    </source>
</reference>
<keyword evidence="3" id="KW-1185">Reference proteome</keyword>
<feature type="compositionally biased region" description="Basic and acidic residues" evidence="1">
    <location>
        <begin position="51"/>
        <end position="60"/>
    </location>
</feature>
<organism evidence="2 3">
    <name type="scientific">Motilimonas pumila</name>
    <dbReference type="NCBI Taxonomy" id="2303987"/>
    <lineage>
        <taxon>Bacteria</taxon>
        <taxon>Pseudomonadati</taxon>
        <taxon>Pseudomonadota</taxon>
        <taxon>Gammaproteobacteria</taxon>
        <taxon>Alteromonadales</taxon>
        <taxon>Alteromonadales genera incertae sedis</taxon>
        <taxon>Motilimonas</taxon>
    </lineage>
</organism>
<feature type="region of interest" description="Disordered" evidence="1">
    <location>
        <begin position="31"/>
        <end position="60"/>
    </location>
</feature>